<evidence type="ECO:0000256" key="2">
    <source>
        <dbReference type="ARBA" id="ARBA00022630"/>
    </source>
</evidence>
<dbReference type="EC" id="1.3.3.15" evidence="6"/>
<name>A0A538TNI9_UNCEI</name>
<gene>
    <name evidence="9" type="primary">hemG</name>
    <name evidence="9" type="ORF">E6K79_05370</name>
</gene>
<comment type="catalytic activity">
    <reaction evidence="6">
        <text>coproporphyrinogen III + 3 O2 = coproporphyrin III + 3 H2O2</text>
        <dbReference type="Rhea" id="RHEA:43436"/>
        <dbReference type="ChEBI" id="CHEBI:15379"/>
        <dbReference type="ChEBI" id="CHEBI:16240"/>
        <dbReference type="ChEBI" id="CHEBI:57309"/>
        <dbReference type="ChEBI" id="CHEBI:131725"/>
        <dbReference type="EC" id="1.3.3.15"/>
    </reaction>
</comment>
<evidence type="ECO:0000313" key="9">
    <source>
        <dbReference type="EMBL" id="TMQ65197.1"/>
    </source>
</evidence>
<dbReference type="SUPFAM" id="SSF54373">
    <property type="entry name" value="FAD-linked reductases, C-terminal domain"/>
    <property type="match status" value="1"/>
</dbReference>
<evidence type="ECO:0000313" key="10">
    <source>
        <dbReference type="Proteomes" id="UP000317691"/>
    </source>
</evidence>
<comment type="similarity">
    <text evidence="6">Belongs to the protoporphyrinogen/coproporphyrinogen oxidase family. Coproporphyrinogen III oxidase subfamily.</text>
</comment>
<comment type="cofactor">
    <cofactor evidence="1 6">
        <name>FAD</name>
        <dbReference type="ChEBI" id="CHEBI:57692"/>
    </cofactor>
</comment>
<dbReference type="AlphaFoldDB" id="A0A538TNI9"/>
<dbReference type="InterPro" id="IPR036188">
    <property type="entry name" value="FAD/NAD-bd_sf"/>
</dbReference>
<evidence type="ECO:0000256" key="6">
    <source>
        <dbReference type="RuleBase" id="RU364052"/>
    </source>
</evidence>
<dbReference type="InterPro" id="IPR050464">
    <property type="entry name" value="Zeta_carotene_desat/Oxidored"/>
</dbReference>
<dbReference type="EMBL" id="VBOZ01000014">
    <property type="protein sequence ID" value="TMQ65197.1"/>
    <property type="molecule type" value="Genomic_DNA"/>
</dbReference>
<organism evidence="9 10">
    <name type="scientific">Eiseniibacteriota bacterium</name>
    <dbReference type="NCBI Taxonomy" id="2212470"/>
    <lineage>
        <taxon>Bacteria</taxon>
        <taxon>Candidatus Eiseniibacteriota</taxon>
    </lineage>
</organism>
<dbReference type="UniPathway" id="UPA00252"/>
<feature type="region of interest" description="Disordered" evidence="7">
    <location>
        <begin position="240"/>
        <end position="261"/>
    </location>
</feature>
<comment type="caution">
    <text evidence="9">The sequence shown here is derived from an EMBL/GenBank/DDBJ whole genome shotgun (WGS) entry which is preliminary data.</text>
</comment>
<dbReference type="Gene3D" id="3.90.660.20">
    <property type="entry name" value="Protoporphyrinogen oxidase, mitochondrial, domain 2"/>
    <property type="match status" value="1"/>
</dbReference>
<keyword evidence="2 6" id="KW-0285">Flavoprotein</keyword>
<evidence type="ECO:0000256" key="7">
    <source>
        <dbReference type="SAM" id="MobiDB-lite"/>
    </source>
</evidence>
<dbReference type="GO" id="GO:0005737">
    <property type="term" value="C:cytoplasm"/>
    <property type="evidence" value="ECO:0007669"/>
    <property type="project" value="UniProtKB-SubCell"/>
</dbReference>
<keyword evidence="3 6" id="KW-0274">FAD</keyword>
<evidence type="ECO:0000256" key="3">
    <source>
        <dbReference type="ARBA" id="ARBA00022827"/>
    </source>
</evidence>
<evidence type="ECO:0000256" key="1">
    <source>
        <dbReference type="ARBA" id="ARBA00001974"/>
    </source>
</evidence>
<dbReference type="Gene3D" id="1.10.3110.10">
    <property type="entry name" value="protoporphyrinogen ix oxidase, domain 3"/>
    <property type="match status" value="1"/>
</dbReference>
<dbReference type="InterPro" id="IPR002937">
    <property type="entry name" value="Amino_oxidase"/>
</dbReference>
<reference evidence="9 10" key="1">
    <citation type="journal article" date="2019" name="Nat. Microbiol.">
        <title>Mediterranean grassland soil C-N compound turnover is dependent on rainfall and depth, and is mediated by genomically divergent microorganisms.</title>
        <authorList>
            <person name="Diamond S."/>
            <person name="Andeer P.F."/>
            <person name="Li Z."/>
            <person name="Crits-Christoph A."/>
            <person name="Burstein D."/>
            <person name="Anantharaman K."/>
            <person name="Lane K.R."/>
            <person name="Thomas B.C."/>
            <person name="Pan C."/>
            <person name="Northen T.R."/>
            <person name="Banfield J.F."/>
        </authorList>
    </citation>
    <scope>NUCLEOTIDE SEQUENCE [LARGE SCALE GENOMIC DNA]</scope>
    <source>
        <strain evidence="9">WS_9</strain>
    </source>
</reference>
<evidence type="ECO:0000256" key="4">
    <source>
        <dbReference type="ARBA" id="ARBA00023002"/>
    </source>
</evidence>
<dbReference type="Gene3D" id="3.50.50.60">
    <property type="entry name" value="FAD/NAD(P)-binding domain"/>
    <property type="match status" value="1"/>
</dbReference>
<comment type="function">
    <text evidence="6">Involved in coproporphyrin-dependent heme b biosynthesis. Catalyzes the oxidation of coproporphyrinogen III to coproporphyrin III.</text>
</comment>
<comment type="subcellular location">
    <subcellularLocation>
        <location evidence="6">Cytoplasm</location>
    </subcellularLocation>
</comment>
<accession>A0A538TNI9</accession>
<dbReference type="NCBIfam" id="TIGR00562">
    <property type="entry name" value="proto_IX_ox"/>
    <property type="match status" value="1"/>
</dbReference>
<feature type="domain" description="Amine oxidase" evidence="8">
    <location>
        <begin position="10"/>
        <end position="460"/>
    </location>
</feature>
<comment type="pathway">
    <text evidence="6">Porphyrin-containing compound metabolism; protoheme biosynthesis.</text>
</comment>
<dbReference type="Proteomes" id="UP000317691">
    <property type="component" value="Unassembled WGS sequence"/>
</dbReference>
<dbReference type="PANTHER" id="PTHR42923">
    <property type="entry name" value="PROTOPORPHYRINOGEN OXIDASE"/>
    <property type="match status" value="1"/>
</dbReference>
<keyword evidence="6" id="KW-0963">Cytoplasm</keyword>
<dbReference type="GO" id="GO:0006783">
    <property type="term" value="P:heme biosynthetic process"/>
    <property type="evidence" value="ECO:0007669"/>
    <property type="project" value="UniProtKB-UniRule"/>
</dbReference>
<sequence length="462" mass="49194">MRVAVVGAGLAGLAAAHFLRREAARRDIRLDLAVYEASARAGGRIRTVEDHGYRIECAANGVQGDDGAAARLVKDLGLAGERVKASPGAARRYLACRGSLHLLPTSPPALLSFGAISPRARLRVLAEPIVARRVAREETVLKFASRHVGEEAARALAGAAVRGIFAGDAAKLSLDSAFPLMREMERKHRSLFLAMSHAKKQLGGRGLWSLRAGMGGLVRALADSTEARLRLNAPVLSIERTDESQRAGDSQWTGEGKPPGWRIRLASGERTEADAVIVTTPPKAAAALFRQLEPEIARRLSTIESAGVAVVALAFLPQAFRSKPDGYGFLVAPGEDLEILGAVFESNLFPERAPKGRILVRAMMGGVDRPELLARTDAELVALAMKALDRTLGLAIGPERTWVIRQEESIPQYVLGHRSLVGSIASGLDALPGLYVTGNAYRGVSVGSVIEDAARVATRALS</sequence>
<evidence type="ECO:0000259" key="8">
    <source>
        <dbReference type="Pfam" id="PF01593"/>
    </source>
</evidence>
<dbReference type="Pfam" id="PF01593">
    <property type="entry name" value="Amino_oxidase"/>
    <property type="match status" value="1"/>
</dbReference>
<evidence type="ECO:0000256" key="5">
    <source>
        <dbReference type="ARBA" id="ARBA00023133"/>
    </source>
</evidence>
<dbReference type="GO" id="GO:0004729">
    <property type="term" value="F:oxygen-dependent protoporphyrinogen oxidase activity"/>
    <property type="evidence" value="ECO:0007669"/>
    <property type="project" value="UniProtKB-UniRule"/>
</dbReference>
<dbReference type="SUPFAM" id="SSF51905">
    <property type="entry name" value="FAD/NAD(P)-binding domain"/>
    <property type="match status" value="1"/>
</dbReference>
<proteinExistence type="inferred from homology"/>
<protein>
    <recommendedName>
        <fullName evidence="6">Coproporphyrinogen III oxidase</fullName>
        <ecNumber evidence="6">1.3.3.15</ecNumber>
    </recommendedName>
</protein>
<dbReference type="InterPro" id="IPR004572">
    <property type="entry name" value="Protoporphyrinogen_oxidase"/>
</dbReference>
<keyword evidence="4 6" id="KW-0560">Oxidoreductase</keyword>
<keyword evidence="5 6" id="KW-0350">Heme biosynthesis</keyword>
<dbReference type="PANTHER" id="PTHR42923:SF3">
    <property type="entry name" value="PROTOPORPHYRINOGEN OXIDASE"/>
    <property type="match status" value="1"/>
</dbReference>